<accession>U9SMU8</accession>
<protein>
    <submittedName>
        <fullName evidence="1">Uncharacterized protein</fullName>
    </submittedName>
</protein>
<organism evidence="1">
    <name type="scientific">Rhizophagus irregularis (strain DAOM 181602 / DAOM 197198 / MUCL 43194)</name>
    <name type="common">Arbuscular mycorrhizal fungus</name>
    <name type="synonym">Glomus intraradices</name>
    <dbReference type="NCBI Taxonomy" id="747089"/>
    <lineage>
        <taxon>Eukaryota</taxon>
        <taxon>Fungi</taxon>
        <taxon>Fungi incertae sedis</taxon>
        <taxon>Mucoromycota</taxon>
        <taxon>Glomeromycotina</taxon>
        <taxon>Glomeromycetes</taxon>
        <taxon>Glomerales</taxon>
        <taxon>Glomeraceae</taxon>
        <taxon>Rhizophagus</taxon>
    </lineage>
</organism>
<gene>
    <name evidence="1" type="ORF">GLOINDRAFT_83656</name>
</gene>
<dbReference type="EMBL" id="KI299738">
    <property type="protein sequence ID" value="ERZ97283.1"/>
    <property type="molecule type" value="Genomic_DNA"/>
</dbReference>
<dbReference type="AlphaFoldDB" id="U9SMU8"/>
<evidence type="ECO:0000313" key="1">
    <source>
        <dbReference type="EMBL" id="ERZ97283.1"/>
    </source>
</evidence>
<dbReference type="HOGENOM" id="CLU_2039320_0_0_1"/>
<proteinExistence type="predicted"/>
<reference evidence="1" key="1">
    <citation type="submission" date="2013-07" db="EMBL/GenBank/DDBJ databases">
        <title>The genome of an arbuscular mycorrhizal fungus provides insights into the evolution of the oldest plant symbiosis.</title>
        <authorList>
            <consortium name="DOE Joint Genome Institute"/>
            <person name="Tisserant E."/>
            <person name="Malbreil M."/>
            <person name="Kuo A."/>
            <person name="Kohler A."/>
            <person name="Symeonidi A."/>
            <person name="Balestrini R."/>
            <person name="Charron P."/>
            <person name="Duensing N."/>
            <person name="Frei-dit-Frey N."/>
            <person name="Gianinazzi-Pearson V."/>
            <person name="Gilbert B."/>
            <person name="Handa Y."/>
            <person name="Hijri M."/>
            <person name="Kaul R."/>
            <person name="Kawaguchi M."/>
            <person name="Krajinski F."/>
            <person name="Lammers P."/>
            <person name="Lapierre D."/>
            <person name="Masclaux F.G."/>
            <person name="Murat C."/>
            <person name="Morin E."/>
            <person name="Ndikumana S."/>
            <person name="Pagni M."/>
            <person name="Petitpierre D."/>
            <person name="Requena N."/>
            <person name="Rosikiewicz P."/>
            <person name="Riley R."/>
            <person name="Saito K."/>
            <person name="San Clemente H."/>
            <person name="Shapiro H."/>
            <person name="van Tuinen D."/>
            <person name="Becard G."/>
            <person name="Bonfante P."/>
            <person name="Paszkowski U."/>
            <person name="Shachar-Hill Y."/>
            <person name="Young J.P."/>
            <person name="Sanders I.R."/>
            <person name="Henrissat B."/>
            <person name="Rensing S.A."/>
            <person name="Grigoriev I.V."/>
            <person name="Corradi N."/>
            <person name="Roux C."/>
            <person name="Martin F."/>
        </authorList>
    </citation>
    <scope>NUCLEOTIDE SEQUENCE</scope>
    <source>
        <strain evidence="1">DAOM 197198</strain>
    </source>
</reference>
<name>U9SMU8_RHIID</name>
<sequence>MIESDKDDFILDIDEGLELGFEIRVRLSMFIVSNFIYLFLIDSSTCKDGFQEYNYEIKLILLKNLIENVLLDSIVKIWQIKPELLPTHSQFIIYLYQRRCPPKLYQSEEKLQKIIKENKEN</sequence>